<dbReference type="SUPFAM" id="SSF48317">
    <property type="entry name" value="Acid phosphatase/Vanadium-dependent haloperoxidase"/>
    <property type="match status" value="1"/>
</dbReference>
<dbReference type="EMBL" id="MGGW01000014">
    <property type="protein sequence ID" value="OGM54493.1"/>
    <property type="molecule type" value="Genomic_DNA"/>
</dbReference>
<evidence type="ECO:0000256" key="1">
    <source>
        <dbReference type="SAM" id="Phobius"/>
    </source>
</evidence>
<keyword evidence="1" id="KW-0472">Membrane</keyword>
<feature type="transmembrane region" description="Helical" evidence="1">
    <location>
        <begin position="127"/>
        <end position="143"/>
    </location>
</feature>
<reference evidence="3 4" key="1">
    <citation type="journal article" date="2016" name="Nat. Commun.">
        <title>Thousands of microbial genomes shed light on interconnected biogeochemical processes in an aquifer system.</title>
        <authorList>
            <person name="Anantharaman K."/>
            <person name="Brown C.T."/>
            <person name="Hug L.A."/>
            <person name="Sharon I."/>
            <person name="Castelle C.J."/>
            <person name="Probst A.J."/>
            <person name="Thomas B.C."/>
            <person name="Singh A."/>
            <person name="Wilkins M.J."/>
            <person name="Karaoz U."/>
            <person name="Brodie E.L."/>
            <person name="Williams K.H."/>
            <person name="Hubbard S.S."/>
            <person name="Banfield J.F."/>
        </authorList>
    </citation>
    <scope>NUCLEOTIDE SEQUENCE [LARGE SCALE GENOMIC DNA]</scope>
</reference>
<dbReference type="Proteomes" id="UP000178603">
    <property type="component" value="Unassembled WGS sequence"/>
</dbReference>
<dbReference type="Gene3D" id="1.20.144.10">
    <property type="entry name" value="Phosphatidic acid phosphatase type 2/haloperoxidase"/>
    <property type="match status" value="1"/>
</dbReference>
<evidence type="ECO:0000313" key="3">
    <source>
        <dbReference type="EMBL" id="OGM54493.1"/>
    </source>
</evidence>
<feature type="transmembrane region" description="Helical" evidence="1">
    <location>
        <begin position="6"/>
        <end position="27"/>
    </location>
</feature>
<dbReference type="Pfam" id="PF01569">
    <property type="entry name" value="PAP2"/>
    <property type="match status" value="1"/>
</dbReference>
<dbReference type="PANTHER" id="PTHR14969">
    <property type="entry name" value="SPHINGOSINE-1-PHOSPHATE PHOSPHOHYDROLASE"/>
    <property type="match status" value="1"/>
</dbReference>
<evidence type="ECO:0000259" key="2">
    <source>
        <dbReference type="SMART" id="SM00014"/>
    </source>
</evidence>
<keyword evidence="1" id="KW-1133">Transmembrane helix</keyword>
<dbReference type="InterPro" id="IPR000326">
    <property type="entry name" value="PAP2/HPO"/>
</dbReference>
<protein>
    <recommendedName>
        <fullName evidence="2">Phosphatidic acid phosphatase type 2/haloperoxidase domain-containing protein</fullName>
    </recommendedName>
</protein>
<gene>
    <name evidence="3" type="ORF">A3E44_00315</name>
</gene>
<dbReference type="InterPro" id="IPR036938">
    <property type="entry name" value="PAP2/HPO_sf"/>
</dbReference>
<accession>A0A1F8ARV9</accession>
<dbReference type="PANTHER" id="PTHR14969:SF13">
    <property type="entry name" value="AT30094P"/>
    <property type="match status" value="1"/>
</dbReference>
<proteinExistence type="predicted"/>
<sequence length="155" mass="17346">MEVLLITFLASFLIWFMFFGLVVHWFIDGKIKKEQAFHAFLSALIAWAVSEMMKTLYPLPRPFILNGAKPLTFTFPIDGGFPSQHAAAAFAIGVTLWLHDRKIGLLYLLAALGVGIGRILSNVHFPVDVLVGAILGSTVAYFFERLHIYKYLTGK</sequence>
<dbReference type="SMART" id="SM00014">
    <property type="entry name" value="acidPPc"/>
    <property type="match status" value="1"/>
</dbReference>
<dbReference type="AlphaFoldDB" id="A0A1F8ARV9"/>
<keyword evidence="1" id="KW-0812">Transmembrane</keyword>
<feature type="domain" description="Phosphatidic acid phosphatase type 2/haloperoxidase" evidence="2">
    <location>
        <begin position="35"/>
        <end position="144"/>
    </location>
</feature>
<evidence type="ECO:0000313" key="4">
    <source>
        <dbReference type="Proteomes" id="UP000178603"/>
    </source>
</evidence>
<feature type="transmembrane region" description="Helical" evidence="1">
    <location>
        <begin position="79"/>
        <end position="98"/>
    </location>
</feature>
<name>A0A1F8ARV9_9BACT</name>
<comment type="caution">
    <text evidence="3">The sequence shown here is derived from an EMBL/GenBank/DDBJ whole genome shotgun (WGS) entry which is preliminary data.</text>
</comment>
<organism evidence="3 4">
    <name type="scientific">Candidatus Woesebacteria bacterium RIFCSPHIGHO2_12_FULL_41_24</name>
    <dbReference type="NCBI Taxonomy" id="1802510"/>
    <lineage>
        <taxon>Bacteria</taxon>
        <taxon>Candidatus Woeseibacteriota</taxon>
    </lineage>
</organism>
<feature type="transmembrane region" description="Helical" evidence="1">
    <location>
        <begin position="39"/>
        <end position="59"/>
    </location>
</feature>
<feature type="transmembrane region" description="Helical" evidence="1">
    <location>
        <begin position="105"/>
        <end position="121"/>
    </location>
</feature>